<evidence type="ECO:0000256" key="3">
    <source>
        <dbReference type="ARBA" id="ARBA00022833"/>
    </source>
</evidence>
<proteinExistence type="predicted"/>
<dbReference type="Gene3D" id="2.170.270.10">
    <property type="entry name" value="SET domain"/>
    <property type="match status" value="1"/>
</dbReference>
<keyword evidence="2 4" id="KW-0863">Zinc-finger</keyword>
<dbReference type="PROSITE" id="PS01360">
    <property type="entry name" value="ZF_MYND_1"/>
    <property type="match status" value="1"/>
</dbReference>
<dbReference type="Gene3D" id="1.10.220.160">
    <property type="match status" value="1"/>
</dbReference>
<dbReference type="GO" id="GO:0005634">
    <property type="term" value="C:nucleus"/>
    <property type="evidence" value="ECO:0007669"/>
    <property type="project" value="TreeGrafter"/>
</dbReference>
<evidence type="ECO:0000313" key="6">
    <source>
        <dbReference type="EMBL" id="CAF0874852.1"/>
    </source>
</evidence>
<dbReference type="SUPFAM" id="SSF144232">
    <property type="entry name" value="HIT/MYND zinc finger-like"/>
    <property type="match status" value="1"/>
</dbReference>
<accession>A0A813Y0E9</accession>
<organism evidence="6 7">
    <name type="scientific">Adineta steineri</name>
    <dbReference type="NCBI Taxonomy" id="433720"/>
    <lineage>
        <taxon>Eukaryota</taxon>
        <taxon>Metazoa</taxon>
        <taxon>Spiralia</taxon>
        <taxon>Gnathifera</taxon>
        <taxon>Rotifera</taxon>
        <taxon>Eurotatoria</taxon>
        <taxon>Bdelloidea</taxon>
        <taxon>Adinetida</taxon>
        <taxon>Adinetidae</taxon>
        <taxon>Adineta</taxon>
    </lineage>
</organism>
<sequence length="365" mass="43632">MVICGTDLFSSILPYVHVLSSSSSLSKSTYCSQCLILSTDLKRCSKCHQISYCSISCQRQDWIYHKYECIHLHTITDEYDLTRLFLRLIIRYKNDNGIENSSAKRCLNDLKTHENEIRHDKRRYTIFQLIYQRLKQWNLFDQLDELIIFQQFCRLIINTLTIHDTIDLKCIGYGLYFNATIYNHSCSPTCHTVFNGIYLSIRTLCDESSDEWTINYIDLLESYQNRQDYLHENYYFNCQCKRCLKNDKNELILLEKIRYNEQQMDKFIDKNEFNNAYQISKNLSDYYNEILPYYHAYVSLHHVKHLKLELYLAETISNLILQSTIKNTCQRVQISMGEKHPLTQETINLCEHYKLEMTMKQKQIK</sequence>
<dbReference type="PROSITE" id="PS50865">
    <property type="entry name" value="ZF_MYND_2"/>
    <property type="match status" value="1"/>
</dbReference>
<gene>
    <name evidence="6" type="ORF">QVE165_LOCUS8096</name>
</gene>
<dbReference type="Proteomes" id="UP000663832">
    <property type="component" value="Unassembled WGS sequence"/>
</dbReference>
<reference evidence="6" key="1">
    <citation type="submission" date="2021-02" db="EMBL/GenBank/DDBJ databases">
        <authorList>
            <person name="Nowell W R."/>
        </authorList>
    </citation>
    <scope>NUCLEOTIDE SEQUENCE</scope>
</reference>
<dbReference type="SUPFAM" id="SSF82199">
    <property type="entry name" value="SET domain"/>
    <property type="match status" value="1"/>
</dbReference>
<dbReference type="InterPro" id="IPR046341">
    <property type="entry name" value="SET_dom_sf"/>
</dbReference>
<dbReference type="PANTHER" id="PTHR12197">
    <property type="entry name" value="HISTONE-LYSINE N-METHYLTRANSFERASE SMYD"/>
    <property type="match status" value="1"/>
</dbReference>
<evidence type="ECO:0000313" key="7">
    <source>
        <dbReference type="Proteomes" id="UP000663832"/>
    </source>
</evidence>
<dbReference type="PANTHER" id="PTHR12197:SF251">
    <property type="entry name" value="EG:BACR7C10.4 PROTEIN"/>
    <property type="match status" value="1"/>
</dbReference>
<dbReference type="OrthoDB" id="10008965at2759"/>
<keyword evidence="1" id="KW-0479">Metal-binding</keyword>
<dbReference type="Pfam" id="PF01753">
    <property type="entry name" value="zf-MYND"/>
    <property type="match status" value="1"/>
</dbReference>
<dbReference type="SUPFAM" id="SSF160355">
    <property type="entry name" value="Bacterial polysaccharide co-polymerase-like"/>
    <property type="match status" value="1"/>
</dbReference>
<dbReference type="Gene3D" id="6.10.140.2220">
    <property type="match status" value="1"/>
</dbReference>
<dbReference type="InterPro" id="IPR002893">
    <property type="entry name" value="Znf_MYND"/>
</dbReference>
<dbReference type="GO" id="GO:0008270">
    <property type="term" value="F:zinc ion binding"/>
    <property type="evidence" value="ECO:0007669"/>
    <property type="project" value="UniProtKB-KW"/>
</dbReference>
<evidence type="ECO:0000259" key="5">
    <source>
        <dbReference type="PROSITE" id="PS50865"/>
    </source>
</evidence>
<dbReference type="InterPro" id="IPR050869">
    <property type="entry name" value="H3K4_H4K5_MeTrfase"/>
</dbReference>
<comment type="caution">
    <text evidence="6">The sequence shown here is derived from an EMBL/GenBank/DDBJ whole genome shotgun (WGS) entry which is preliminary data.</text>
</comment>
<dbReference type="AlphaFoldDB" id="A0A813Y0E9"/>
<keyword evidence="7" id="KW-1185">Reference proteome</keyword>
<evidence type="ECO:0000256" key="1">
    <source>
        <dbReference type="ARBA" id="ARBA00022723"/>
    </source>
</evidence>
<name>A0A813Y0E9_9BILA</name>
<feature type="domain" description="MYND-type" evidence="5">
    <location>
        <begin position="31"/>
        <end position="69"/>
    </location>
</feature>
<evidence type="ECO:0000256" key="2">
    <source>
        <dbReference type="ARBA" id="ARBA00022771"/>
    </source>
</evidence>
<protein>
    <recommendedName>
        <fullName evidence="5">MYND-type domain-containing protein</fullName>
    </recommendedName>
</protein>
<dbReference type="EMBL" id="CAJNOM010000035">
    <property type="protein sequence ID" value="CAF0874852.1"/>
    <property type="molecule type" value="Genomic_DNA"/>
</dbReference>
<evidence type="ECO:0000256" key="4">
    <source>
        <dbReference type="PROSITE-ProRule" id="PRU00134"/>
    </source>
</evidence>
<keyword evidence="3" id="KW-0862">Zinc</keyword>